<dbReference type="PATRIC" id="fig|284581.3.peg.880"/>
<dbReference type="AlphaFoldDB" id="A0A0M0LIB4"/>
<dbReference type="EMBL" id="LILC01000002">
    <property type="protein sequence ID" value="KOO50721.1"/>
    <property type="molecule type" value="Genomic_DNA"/>
</dbReference>
<accession>A0A0M0LIB4</accession>
<proteinExistence type="predicted"/>
<gene>
    <name evidence="1" type="ORF">AMD01_02990</name>
</gene>
<protein>
    <recommendedName>
        <fullName evidence="3">Spore coat protein D</fullName>
    </recommendedName>
</protein>
<name>A0A0M0LIB4_9BACI</name>
<dbReference type="RefSeq" id="WP_053399893.1">
    <property type="nucleotide sequence ID" value="NZ_CP061868.1"/>
</dbReference>
<sequence length="97" mass="10701">MFGRPPIVMPPVVHPTKCCVQFNCQEVIVPHVHPTHTTFVNQTNFKHNHYFPQTQSALDPTTSQHFSCGQPPCCPQGPMGGPQGPWGPRPPHGYGGY</sequence>
<comment type="caution">
    <text evidence="1">The sequence shown here is derived from an EMBL/GenBank/DDBJ whole genome shotgun (WGS) entry which is preliminary data.</text>
</comment>
<dbReference type="STRING" id="284581.AMD01_02990"/>
<dbReference type="InterPro" id="IPR020108">
    <property type="entry name" value="Spore_coat_CotD"/>
</dbReference>
<evidence type="ECO:0000313" key="1">
    <source>
        <dbReference type="EMBL" id="KOO50721.1"/>
    </source>
</evidence>
<dbReference type="Proteomes" id="UP000037558">
    <property type="component" value="Unassembled WGS sequence"/>
</dbReference>
<keyword evidence="2" id="KW-1185">Reference proteome</keyword>
<reference evidence="2" key="1">
    <citation type="submission" date="2015-08" db="EMBL/GenBank/DDBJ databases">
        <title>Fjat-14210 dsm16467.</title>
        <authorList>
            <person name="Liu B."/>
            <person name="Wang J."/>
            <person name="Zhu Y."/>
            <person name="Liu G."/>
            <person name="Chen Q."/>
            <person name="Chen Z."/>
            <person name="Lan J."/>
            <person name="Che J."/>
            <person name="Ge C."/>
            <person name="Shi H."/>
            <person name="Pan Z."/>
            <person name="Liu X."/>
        </authorList>
    </citation>
    <scope>NUCLEOTIDE SEQUENCE [LARGE SCALE GENOMIC DNA]</scope>
    <source>
        <strain evidence="2">DSM 16467</strain>
    </source>
</reference>
<evidence type="ECO:0008006" key="3">
    <source>
        <dbReference type="Google" id="ProtNLM"/>
    </source>
</evidence>
<evidence type="ECO:0000313" key="2">
    <source>
        <dbReference type="Proteomes" id="UP000037558"/>
    </source>
</evidence>
<dbReference type="Pfam" id="PF11122">
    <property type="entry name" value="Spore-coat_CotD"/>
    <property type="match status" value="1"/>
</dbReference>
<dbReference type="OrthoDB" id="2455195at2"/>
<organism evidence="1 2">
    <name type="scientific">Priestia koreensis</name>
    <dbReference type="NCBI Taxonomy" id="284581"/>
    <lineage>
        <taxon>Bacteria</taxon>
        <taxon>Bacillati</taxon>
        <taxon>Bacillota</taxon>
        <taxon>Bacilli</taxon>
        <taxon>Bacillales</taxon>
        <taxon>Bacillaceae</taxon>
        <taxon>Priestia</taxon>
    </lineage>
</organism>